<accession>A0A0D0D2X3</accession>
<keyword evidence="3" id="KW-1185">Reference proteome</keyword>
<feature type="compositionally biased region" description="Polar residues" evidence="1">
    <location>
        <begin position="91"/>
        <end position="101"/>
    </location>
</feature>
<reference evidence="2 3" key="1">
    <citation type="submission" date="2014-04" db="EMBL/GenBank/DDBJ databases">
        <authorList>
            <consortium name="DOE Joint Genome Institute"/>
            <person name="Kuo A."/>
            <person name="Kohler A."/>
            <person name="Jargeat P."/>
            <person name="Nagy L.G."/>
            <person name="Floudas D."/>
            <person name="Copeland A."/>
            <person name="Barry K.W."/>
            <person name="Cichocki N."/>
            <person name="Veneault-Fourrey C."/>
            <person name="LaButti K."/>
            <person name="Lindquist E.A."/>
            <person name="Lipzen A."/>
            <person name="Lundell T."/>
            <person name="Morin E."/>
            <person name="Murat C."/>
            <person name="Sun H."/>
            <person name="Tunlid A."/>
            <person name="Henrissat B."/>
            <person name="Grigoriev I.V."/>
            <person name="Hibbett D.S."/>
            <person name="Martin F."/>
            <person name="Nordberg H.P."/>
            <person name="Cantor M.N."/>
            <person name="Hua S.X."/>
        </authorList>
    </citation>
    <scope>NUCLEOTIDE SEQUENCE [LARGE SCALE GENOMIC DNA]</scope>
    <source>
        <strain evidence="2 3">Ve08.2h10</strain>
    </source>
</reference>
<sequence length="126" mass="13898">MPPQRFRQYEPTDSSLKTKQHCKHCGNLYKPQGIKKHENSCVKELANQKAREKHNNAYLRDIRQANVAKEAAALLTLAAVLPELQAGPSRLPTSTPGTTFTLGADHGADSQPASMTDPLEFMMHSS</sequence>
<dbReference type="AlphaFoldDB" id="A0A0D0D2X3"/>
<gene>
    <name evidence="2" type="ORF">PAXRUDRAFT_20013</name>
</gene>
<dbReference type="EMBL" id="KN828984">
    <property type="protein sequence ID" value="KIK74299.1"/>
    <property type="molecule type" value="Genomic_DNA"/>
</dbReference>
<evidence type="ECO:0000256" key="1">
    <source>
        <dbReference type="SAM" id="MobiDB-lite"/>
    </source>
</evidence>
<dbReference type="HOGENOM" id="CLU_1982286_0_0_1"/>
<organism evidence="2 3">
    <name type="scientific">Paxillus rubicundulus Ve08.2h10</name>
    <dbReference type="NCBI Taxonomy" id="930991"/>
    <lineage>
        <taxon>Eukaryota</taxon>
        <taxon>Fungi</taxon>
        <taxon>Dikarya</taxon>
        <taxon>Basidiomycota</taxon>
        <taxon>Agaricomycotina</taxon>
        <taxon>Agaricomycetes</taxon>
        <taxon>Agaricomycetidae</taxon>
        <taxon>Boletales</taxon>
        <taxon>Paxilineae</taxon>
        <taxon>Paxillaceae</taxon>
        <taxon>Paxillus</taxon>
    </lineage>
</organism>
<dbReference type="InParanoid" id="A0A0D0D2X3"/>
<feature type="region of interest" description="Disordered" evidence="1">
    <location>
        <begin position="87"/>
        <end position="117"/>
    </location>
</feature>
<dbReference type="Proteomes" id="UP000054538">
    <property type="component" value="Unassembled WGS sequence"/>
</dbReference>
<evidence type="ECO:0000313" key="3">
    <source>
        <dbReference type="Proteomes" id="UP000054538"/>
    </source>
</evidence>
<reference evidence="3" key="2">
    <citation type="submission" date="2015-01" db="EMBL/GenBank/DDBJ databases">
        <title>Evolutionary Origins and Diversification of the Mycorrhizal Mutualists.</title>
        <authorList>
            <consortium name="DOE Joint Genome Institute"/>
            <consortium name="Mycorrhizal Genomics Consortium"/>
            <person name="Kohler A."/>
            <person name="Kuo A."/>
            <person name="Nagy L.G."/>
            <person name="Floudas D."/>
            <person name="Copeland A."/>
            <person name="Barry K.W."/>
            <person name="Cichocki N."/>
            <person name="Veneault-Fourrey C."/>
            <person name="LaButti K."/>
            <person name="Lindquist E.A."/>
            <person name="Lipzen A."/>
            <person name="Lundell T."/>
            <person name="Morin E."/>
            <person name="Murat C."/>
            <person name="Riley R."/>
            <person name="Ohm R."/>
            <person name="Sun H."/>
            <person name="Tunlid A."/>
            <person name="Henrissat B."/>
            <person name="Grigoriev I.V."/>
            <person name="Hibbett D.S."/>
            <person name="Martin F."/>
        </authorList>
    </citation>
    <scope>NUCLEOTIDE SEQUENCE [LARGE SCALE GENOMIC DNA]</scope>
    <source>
        <strain evidence="3">Ve08.2h10</strain>
    </source>
</reference>
<evidence type="ECO:0000313" key="2">
    <source>
        <dbReference type="EMBL" id="KIK74299.1"/>
    </source>
</evidence>
<name>A0A0D0D2X3_9AGAM</name>
<proteinExistence type="predicted"/>
<protein>
    <submittedName>
        <fullName evidence="2">Uncharacterized protein</fullName>
    </submittedName>
</protein>